<evidence type="ECO:0000256" key="2">
    <source>
        <dbReference type="SAM" id="Phobius"/>
    </source>
</evidence>
<gene>
    <name evidence="3" type="ORF">BASA50_004594</name>
</gene>
<accession>A0ABQ8FF45</accession>
<keyword evidence="2" id="KW-0812">Transmembrane</keyword>
<dbReference type="Proteomes" id="UP001648503">
    <property type="component" value="Unassembled WGS sequence"/>
</dbReference>
<evidence type="ECO:0000313" key="4">
    <source>
        <dbReference type="Proteomes" id="UP001648503"/>
    </source>
</evidence>
<protein>
    <submittedName>
        <fullName evidence="3">Uncharacterized protein</fullName>
    </submittedName>
</protein>
<comment type="caution">
    <text evidence="3">The sequence shown here is derived from an EMBL/GenBank/DDBJ whole genome shotgun (WGS) entry which is preliminary data.</text>
</comment>
<feature type="transmembrane region" description="Helical" evidence="2">
    <location>
        <begin position="168"/>
        <end position="193"/>
    </location>
</feature>
<organism evidence="3 4">
    <name type="scientific">Batrachochytrium salamandrivorans</name>
    <dbReference type="NCBI Taxonomy" id="1357716"/>
    <lineage>
        <taxon>Eukaryota</taxon>
        <taxon>Fungi</taxon>
        <taxon>Fungi incertae sedis</taxon>
        <taxon>Chytridiomycota</taxon>
        <taxon>Chytridiomycota incertae sedis</taxon>
        <taxon>Chytridiomycetes</taxon>
        <taxon>Rhizophydiales</taxon>
        <taxon>Rhizophydiales incertae sedis</taxon>
        <taxon>Batrachochytrium</taxon>
    </lineage>
</organism>
<feature type="region of interest" description="Disordered" evidence="1">
    <location>
        <begin position="309"/>
        <end position="372"/>
    </location>
</feature>
<name>A0ABQ8FF45_9FUNG</name>
<feature type="compositionally biased region" description="Low complexity" evidence="1">
    <location>
        <begin position="338"/>
        <end position="372"/>
    </location>
</feature>
<evidence type="ECO:0000256" key="1">
    <source>
        <dbReference type="SAM" id="MobiDB-lite"/>
    </source>
</evidence>
<keyword evidence="2" id="KW-0472">Membrane</keyword>
<keyword evidence="4" id="KW-1185">Reference proteome</keyword>
<sequence>MSLTVSHSLPTITSLVNTLSYNSTCSQVSSDVALSSNNTCFSSSTCETVTCYMSSNTGSYPQMAFTRINSCQSPNTVQVAFLGWTNTFGSNGAAALSGWSRNGISYAISDSNMTAYSSSYGLLTFRLGYRSTDFSGTKSGTAWVTLMTPNCSSNPGGNTQDNAGVSRVVAPIVGSAGGFFFLLIVAACCVFCCRRRARRRIQAMALVPSQQQPKPVAGTPIHPVPGSQAYTASPIYGGGSIPYMPGPAGSFSPVYPQQPPPVYLSQEIQMQHHTPCYSHGNGLVQGQYQVPMQYQPGQQQISMYPPFVPGPQGSHGSSLAVNGIQPSAPLLPSLPIDQPYQQQMNQQQMNQQPMNQQPMNQQQNPYYNQPRY</sequence>
<evidence type="ECO:0000313" key="3">
    <source>
        <dbReference type="EMBL" id="KAH6597242.1"/>
    </source>
</evidence>
<reference evidence="3 4" key="1">
    <citation type="submission" date="2021-02" db="EMBL/GenBank/DDBJ databases">
        <title>Variation within the Batrachochytrium salamandrivorans European outbreak.</title>
        <authorList>
            <person name="Kelly M."/>
            <person name="Pasmans F."/>
            <person name="Shea T.P."/>
            <person name="Munoz J.F."/>
            <person name="Carranza S."/>
            <person name="Cuomo C.A."/>
            <person name="Martel A."/>
        </authorList>
    </citation>
    <scope>NUCLEOTIDE SEQUENCE [LARGE SCALE GENOMIC DNA]</scope>
    <source>
        <strain evidence="3 4">AMFP18/2</strain>
    </source>
</reference>
<keyword evidence="2" id="KW-1133">Transmembrane helix</keyword>
<proteinExistence type="predicted"/>
<dbReference type="EMBL" id="JAFCIX010000152">
    <property type="protein sequence ID" value="KAH6597242.1"/>
    <property type="molecule type" value="Genomic_DNA"/>
</dbReference>